<evidence type="ECO:0000313" key="2">
    <source>
        <dbReference type="Proteomes" id="UP000015102"/>
    </source>
</evidence>
<keyword evidence="2" id="KW-1185">Reference proteome</keyword>
<dbReference type="InterPro" id="IPR037177">
    <property type="entry name" value="DLC_sf"/>
</dbReference>
<dbReference type="GO" id="GO:0007017">
    <property type="term" value="P:microtubule-based process"/>
    <property type="evidence" value="ECO:0007669"/>
    <property type="project" value="InterPro"/>
</dbReference>
<dbReference type="SUPFAM" id="SSF54648">
    <property type="entry name" value="DLC"/>
    <property type="match status" value="1"/>
</dbReference>
<name>T1H392_MEGSC</name>
<reference evidence="2" key="1">
    <citation type="submission" date="2013-02" db="EMBL/GenBank/DDBJ databases">
        <authorList>
            <person name="Hughes D."/>
        </authorList>
    </citation>
    <scope>NUCLEOTIDE SEQUENCE</scope>
    <source>
        <strain>Durham</strain>
        <strain evidence="2">NC isolate 2 -- Noor lab</strain>
    </source>
</reference>
<dbReference type="AlphaFoldDB" id="T1H392"/>
<dbReference type="Proteomes" id="UP000015102">
    <property type="component" value="Unassembled WGS sequence"/>
</dbReference>
<organism evidence="1 2">
    <name type="scientific">Megaselia scalaris</name>
    <name type="common">Humpbacked fly</name>
    <name type="synonym">Phora scalaris</name>
    <dbReference type="NCBI Taxonomy" id="36166"/>
    <lineage>
        <taxon>Eukaryota</taxon>
        <taxon>Metazoa</taxon>
        <taxon>Ecdysozoa</taxon>
        <taxon>Arthropoda</taxon>
        <taxon>Hexapoda</taxon>
        <taxon>Insecta</taxon>
        <taxon>Pterygota</taxon>
        <taxon>Neoptera</taxon>
        <taxon>Endopterygota</taxon>
        <taxon>Diptera</taxon>
        <taxon>Brachycera</taxon>
        <taxon>Muscomorpha</taxon>
        <taxon>Platypezoidea</taxon>
        <taxon>Phoridae</taxon>
        <taxon>Megaseliini</taxon>
        <taxon>Megaselia</taxon>
    </lineage>
</organism>
<evidence type="ECO:0000313" key="1">
    <source>
        <dbReference type="EnsemblMetazoa" id="MESCA010711-PA"/>
    </source>
</evidence>
<dbReference type="GO" id="GO:0030286">
    <property type="term" value="C:dynein complex"/>
    <property type="evidence" value="ECO:0007669"/>
    <property type="project" value="InterPro"/>
</dbReference>
<reference evidence="1" key="2">
    <citation type="submission" date="2015-06" db="UniProtKB">
        <authorList>
            <consortium name="EnsemblMetazoa"/>
        </authorList>
    </citation>
    <scope>IDENTIFICATION</scope>
</reference>
<dbReference type="EMBL" id="CAQQ02050387">
    <property type="status" value="NOT_ANNOTATED_CDS"/>
    <property type="molecule type" value="Genomic_DNA"/>
</dbReference>
<sequence>MNDESGQEKGEVDKKIVHVYPLIKHSDMGEEMKTEAIELSMTACET</sequence>
<dbReference type="STRING" id="36166.T1H392"/>
<accession>T1H392</accession>
<protein>
    <submittedName>
        <fullName evidence="1">Uncharacterized protein</fullName>
    </submittedName>
</protein>
<proteinExistence type="predicted"/>
<dbReference type="HOGENOM" id="CLU_204762_0_0_1"/>
<dbReference type="EnsemblMetazoa" id="MESCA010711-RA">
    <property type="protein sequence ID" value="MESCA010711-PA"/>
    <property type="gene ID" value="MESCA010711"/>
</dbReference>